<name>A0A4Y2FXA9_ARAVE</name>
<evidence type="ECO:0000256" key="5">
    <source>
        <dbReference type="ARBA" id="ARBA00023268"/>
    </source>
</evidence>
<dbReference type="OrthoDB" id="8042283at2759"/>
<dbReference type="InterPro" id="IPR043128">
    <property type="entry name" value="Rev_trsase/Diguanyl_cyclase"/>
</dbReference>
<comment type="caution">
    <text evidence="7">The sequence shown here is derived from an EMBL/GenBank/DDBJ whole genome shotgun (WGS) entry which is preliminary data.</text>
</comment>
<dbReference type="AlphaFoldDB" id="A0A4Y2FXA9"/>
<gene>
    <name evidence="7" type="primary">pol_1879</name>
    <name evidence="7" type="ORF">AVEN_98886_1</name>
</gene>
<dbReference type="PANTHER" id="PTHR37984:SF5">
    <property type="entry name" value="PROTEIN NYNRIN-LIKE"/>
    <property type="match status" value="1"/>
</dbReference>
<dbReference type="Pfam" id="PF17919">
    <property type="entry name" value="RT_RNaseH_2"/>
    <property type="match status" value="1"/>
</dbReference>
<keyword evidence="3" id="KW-0378">Hydrolase</keyword>
<evidence type="ECO:0000256" key="3">
    <source>
        <dbReference type="ARBA" id="ARBA00022759"/>
    </source>
</evidence>
<dbReference type="GO" id="GO:0003964">
    <property type="term" value="F:RNA-directed DNA polymerase activity"/>
    <property type="evidence" value="ECO:0007669"/>
    <property type="project" value="UniProtKB-KW"/>
</dbReference>
<reference evidence="7 8" key="1">
    <citation type="journal article" date="2019" name="Sci. Rep.">
        <title>Orb-weaving spider Araneus ventricosus genome elucidates the spidroin gene catalogue.</title>
        <authorList>
            <person name="Kono N."/>
            <person name="Nakamura H."/>
            <person name="Ohtoshi R."/>
            <person name="Moran D.A.P."/>
            <person name="Shinohara A."/>
            <person name="Yoshida Y."/>
            <person name="Fujiwara M."/>
            <person name="Mori M."/>
            <person name="Tomita M."/>
            <person name="Arakawa K."/>
        </authorList>
    </citation>
    <scope>NUCLEOTIDE SEQUENCE [LARGE SCALE GENOMIC DNA]</scope>
</reference>
<keyword evidence="2" id="KW-0540">Nuclease</keyword>
<dbReference type="CDD" id="cd09274">
    <property type="entry name" value="RNase_HI_RT_Ty3"/>
    <property type="match status" value="1"/>
</dbReference>
<keyword evidence="3" id="KW-0255">Endonuclease</keyword>
<dbReference type="InterPro" id="IPR041577">
    <property type="entry name" value="RT_RNaseH_2"/>
</dbReference>
<keyword evidence="1" id="KW-0808">Transferase</keyword>
<dbReference type="InterPro" id="IPR050951">
    <property type="entry name" value="Retrovirus_Pol_polyprotein"/>
</dbReference>
<dbReference type="SUPFAM" id="SSF56672">
    <property type="entry name" value="DNA/RNA polymerases"/>
    <property type="match status" value="1"/>
</dbReference>
<proteinExistence type="predicted"/>
<dbReference type="FunFam" id="3.30.70.270:FF:000063">
    <property type="entry name" value="Zinc knuckle domaincontaining protein"/>
    <property type="match status" value="1"/>
</dbReference>
<evidence type="ECO:0000259" key="6">
    <source>
        <dbReference type="Pfam" id="PF17919"/>
    </source>
</evidence>
<dbReference type="Gene3D" id="3.30.70.270">
    <property type="match status" value="2"/>
</dbReference>
<accession>A0A4Y2FXA9</accession>
<organism evidence="7 8">
    <name type="scientific">Araneus ventricosus</name>
    <name type="common">Orbweaver spider</name>
    <name type="synonym">Epeira ventricosa</name>
    <dbReference type="NCBI Taxonomy" id="182803"/>
    <lineage>
        <taxon>Eukaryota</taxon>
        <taxon>Metazoa</taxon>
        <taxon>Ecdysozoa</taxon>
        <taxon>Arthropoda</taxon>
        <taxon>Chelicerata</taxon>
        <taxon>Arachnida</taxon>
        <taxon>Araneae</taxon>
        <taxon>Araneomorphae</taxon>
        <taxon>Entelegynae</taxon>
        <taxon>Araneoidea</taxon>
        <taxon>Araneidae</taxon>
        <taxon>Araneus</taxon>
    </lineage>
</organism>
<keyword evidence="5" id="KW-0511">Multifunctional enzyme</keyword>
<evidence type="ECO:0000256" key="4">
    <source>
        <dbReference type="ARBA" id="ARBA00022918"/>
    </source>
</evidence>
<dbReference type="InterPro" id="IPR043502">
    <property type="entry name" value="DNA/RNA_pol_sf"/>
</dbReference>
<keyword evidence="8" id="KW-1185">Reference proteome</keyword>
<keyword evidence="1" id="KW-0548">Nucleotidyltransferase</keyword>
<evidence type="ECO:0000313" key="7">
    <source>
        <dbReference type="EMBL" id="GBM45039.1"/>
    </source>
</evidence>
<protein>
    <submittedName>
        <fullName evidence="7">Retrovirus-related Pol polyprotein from transposon 17.6</fullName>
    </submittedName>
</protein>
<dbReference type="EMBL" id="BGPR01001087">
    <property type="protein sequence ID" value="GBM45039.1"/>
    <property type="molecule type" value="Genomic_DNA"/>
</dbReference>
<evidence type="ECO:0000256" key="2">
    <source>
        <dbReference type="ARBA" id="ARBA00022722"/>
    </source>
</evidence>
<evidence type="ECO:0000256" key="1">
    <source>
        <dbReference type="ARBA" id="ARBA00022695"/>
    </source>
</evidence>
<feature type="domain" description="Reverse transcriptase/retrotransposon-derived protein RNase H-like" evidence="6">
    <location>
        <begin position="125"/>
        <end position="222"/>
    </location>
</feature>
<dbReference type="Proteomes" id="UP000499080">
    <property type="component" value="Unassembled WGS sequence"/>
</dbReference>
<dbReference type="FunFam" id="3.10.20.370:FF:000001">
    <property type="entry name" value="Retrovirus-related Pol polyprotein from transposon 17.6-like protein"/>
    <property type="match status" value="1"/>
</dbReference>
<keyword evidence="4" id="KW-0695">RNA-directed DNA polymerase</keyword>
<evidence type="ECO:0000313" key="8">
    <source>
        <dbReference type="Proteomes" id="UP000499080"/>
    </source>
</evidence>
<sequence>MLNGLPKTIDYFDDIVVHGKTKDQCSKNRFACLGRLRGYDLHWNIKKYTFFKTRIEYLGHVVENNKISLSSSKVEAVIRMQQTRNVQVLRQFLGMITYYSRLIPNVSTITYPLRKLFRKNQKFYWNKEREKVILKLKAEISSDRVLLPFDPELPVALETDARSVGVAAVLSHIVGNVEKPVAFDSRSLTEAEKNYSQLDREALAIIFGVSCFINYIYGRHLVLITNNHPLSRILFPKTGLPKMTAARLLRYASFLAGFDYTVKFRKGLENQNVDCLSRAPVKQNFISADVSVNDEIHKVCASAVFQTSSENLTADAIIQETEKDQELAQIKQELLSSPITSDYILDSGILFRNNRTVISKILQPTVLNELHSTYIGITKIKQLT</sequence>
<dbReference type="GO" id="GO:0004519">
    <property type="term" value="F:endonuclease activity"/>
    <property type="evidence" value="ECO:0007669"/>
    <property type="project" value="UniProtKB-KW"/>
</dbReference>
<dbReference type="PANTHER" id="PTHR37984">
    <property type="entry name" value="PROTEIN CBG26694"/>
    <property type="match status" value="1"/>
</dbReference>